<gene>
    <name evidence="1" type="ORF">NVIE_006680</name>
</gene>
<dbReference type="HOGENOM" id="CLU_1492922_0_0_2"/>
<sequence>MRQIGISRQLYIEILIWAFGKNKEKKNKMATVYTELFQKECENRFGITRDLVRDAILHPDKEQRLASQGLTLILYSKKIPGSEDYLVVSTHVQGQDLMVDLAFRLKKGLVDEAKTTLPFPLLQALALQFGLPVKIGDREGKFVYNEIIPTTSRDIKKVLRISNPDGRPLVSSMWVRMLQNNMGFLAQCALVFCIDSQAYTSWLEEKKQQ</sequence>
<organism evidence="1 2">
    <name type="scientific">Nitrososphaera viennensis EN76</name>
    <dbReference type="NCBI Taxonomy" id="926571"/>
    <lineage>
        <taxon>Archaea</taxon>
        <taxon>Nitrososphaerota</taxon>
        <taxon>Nitrososphaeria</taxon>
        <taxon>Nitrososphaerales</taxon>
        <taxon>Nitrososphaeraceae</taxon>
        <taxon>Nitrososphaera</taxon>
    </lineage>
</organism>
<evidence type="ECO:0000313" key="2">
    <source>
        <dbReference type="Proteomes" id="UP000027093"/>
    </source>
</evidence>
<reference evidence="1 2" key="1">
    <citation type="journal article" date="2014" name="Int. J. Syst. Evol. Microbiol.">
        <title>Nitrososphaera viennensis gen. nov., sp. nov., an aerobic and mesophilic, ammonia-oxidizing archaeon from soil and a member of the archaeal phylum Thaumarchaeota.</title>
        <authorList>
            <person name="Stieglmeier M."/>
            <person name="Klingl A."/>
            <person name="Alves R.J."/>
            <person name="Rittmann S.K."/>
            <person name="Melcher M."/>
            <person name="Leisch N."/>
            <person name="Schleper C."/>
        </authorList>
    </citation>
    <scope>NUCLEOTIDE SEQUENCE [LARGE SCALE GENOMIC DNA]</scope>
    <source>
        <strain evidence="1">EN76</strain>
    </source>
</reference>
<dbReference type="STRING" id="926571.NVIE_006680"/>
<dbReference type="KEGG" id="nvn:NVIE_006680"/>
<accession>A0A060HDW4</accession>
<dbReference type="Proteomes" id="UP000027093">
    <property type="component" value="Chromosome"/>
</dbReference>
<protein>
    <submittedName>
        <fullName evidence="1">Uncharacterized protein</fullName>
    </submittedName>
</protein>
<proteinExistence type="predicted"/>
<name>A0A060HDW4_9ARCH</name>
<evidence type="ECO:0000313" key="1">
    <source>
        <dbReference type="EMBL" id="AIC14874.1"/>
    </source>
</evidence>
<dbReference type="AlphaFoldDB" id="A0A060HDW4"/>
<dbReference type="EMBL" id="CP007536">
    <property type="protein sequence ID" value="AIC14874.1"/>
    <property type="molecule type" value="Genomic_DNA"/>
</dbReference>
<keyword evidence="2" id="KW-1185">Reference proteome</keyword>